<name>A0A7J8GRL0_MOLMO</name>
<gene>
    <name evidence="2" type="ORF">HJG59_011291</name>
</gene>
<dbReference type="InterPro" id="IPR037055">
    <property type="entry name" value="MHC_I-like_Ag-recog_sf"/>
</dbReference>
<proteinExistence type="predicted"/>
<dbReference type="SUPFAM" id="SSF54452">
    <property type="entry name" value="MHC antigen-recognition domain"/>
    <property type="match status" value="1"/>
</dbReference>
<organism evidence="2 3">
    <name type="scientific">Molossus molossus</name>
    <name type="common">Pallas' mastiff bat</name>
    <name type="synonym">Vespertilio molossus</name>
    <dbReference type="NCBI Taxonomy" id="27622"/>
    <lineage>
        <taxon>Eukaryota</taxon>
        <taxon>Metazoa</taxon>
        <taxon>Chordata</taxon>
        <taxon>Craniata</taxon>
        <taxon>Vertebrata</taxon>
        <taxon>Euteleostomi</taxon>
        <taxon>Mammalia</taxon>
        <taxon>Eutheria</taxon>
        <taxon>Laurasiatheria</taxon>
        <taxon>Chiroptera</taxon>
        <taxon>Yangochiroptera</taxon>
        <taxon>Molossidae</taxon>
        <taxon>Molossus</taxon>
    </lineage>
</organism>
<dbReference type="Gene3D" id="3.30.500.10">
    <property type="entry name" value="MHC class I-like antigen recognition-like"/>
    <property type="match status" value="1"/>
</dbReference>
<keyword evidence="1" id="KW-0325">Glycoprotein</keyword>
<accession>A0A7J8GRL0</accession>
<reference evidence="2 3" key="1">
    <citation type="journal article" date="2020" name="Nature">
        <title>Six reference-quality genomes reveal evolution of bat adaptations.</title>
        <authorList>
            <person name="Jebb D."/>
            <person name="Huang Z."/>
            <person name="Pippel M."/>
            <person name="Hughes G.M."/>
            <person name="Lavrichenko K."/>
            <person name="Devanna P."/>
            <person name="Winkler S."/>
            <person name="Jermiin L.S."/>
            <person name="Skirmuntt E.C."/>
            <person name="Katzourakis A."/>
            <person name="Burkitt-Gray L."/>
            <person name="Ray D.A."/>
            <person name="Sullivan K.A.M."/>
            <person name="Roscito J.G."/>
            <person name="Kirilenko B.M."/>
            <person name="Davalos L.M."/>
            <person name="Corthals A.P."/>
            <person name="Power M.L."/>
            <person name="Jones G."/>
            <person name="Ransome R.D."/>
            <person name="Dechmann D.K.N."/>
            <person name="Locatelli A.G."/>
            <person name="Puechmaille S.J."/>
            <person name="Fedrigo O."/>
            <person name="Jarvis E.D."/>
            <person name="Hiller M."/>
            <person name="Vernes S.C."/>
            <person name="Myers E.W."/>
            <person name="Teeling E.C."/>
        </authorList>
    </citation>
    <scope>NUCLEOTIDE SEQUENCE [LARGE SCALE GENOMIC DNA]</scope>
    <source>
        <strain evidence="2">MMolMol1</strain>
        <tissue evidence="2">Muscle</tissue>
    </source>
</reference>
<evidence type="ECO:0000313" key="3">
    <source>
        <dbReference type="Proteomes" id="UP000550707"/>
    </source>
</evidence>
<comment type="caution">
    <text evidence="2">The sequence shown here is derived from an EMBL/GenBank/DDBJ whole genome shotgun (WGS) entry which is preliminary data.</text>
</comment>
<sequence>MWVLGSPNPLLLLSGAQVPMGTWRVSFPSLTGFYTAVSRPRHEEPGYCEVGYVDYPRMEPRAPWTEQPWVQQVEPGTEFPSEPELRARLPGPERERHLAVQWARMGASSAVITSSPRRLGPVALKEDMRSGTAATRRLTGPSAAGGAGEWRTELEGRCTQCLRRLLAGGRTVRSAQTQDMELWRAGLQGTGPPRNGWWVVVPTGEEQRCTFHVQHKGLPEPLTLRRA</sequence>
<protein>
    <submittedName>
        <fullName evidence="2">Uncharacterized protein</fullName>
    </submittedName>
</protein>
<dbReference type="Proteomes" id="UP000550707">
    <property type="component" value="Unassembled WGS sequence"/>
</dbReference>
<keyword evidence="3" id="KW-1185">Reference proteome</keyword>
<dbReference type="EMBL" id="JACASF010000008">
    <property type="protein sequence ID" value="KAF6462249.1"/>
    <property type="molecule type" value="Genomic_DNA"/>
</dbReference>
<dbReference type="AlphaFoldDB" id="A0A7J8GRL0"/>
<evidence type="ECO:0000256" key="1">
    <source>
        <dbReference type="ARBA" id="ARBA00023180"/>
    </source>
</evidence>
<evidence type="ECO:0000313" key="2">
    <source>
        <dbReference type="EMBL" id="KAF6462249.1"/>
    </source>
</evidence>
<dbReference type="InterPro" id="IPR011162">
    <property type="entry name" value="MHC_I/II-like_Ag-recog"/>
</dbReference>
<dbReference type="InParanoid" id="A0A7J8GRL0"/>